<keyword evidence="2" id="KW-1185">Reference proteome</keyword>
<reference evidence="1 2" key="1">
    <citation type="journal article" date="2023" name="Hortic Res">
        <title>The complete reference genome for grapevine (Vitis vinifera L.) genetics and breeding.</title>
        <authorList>
            <person name="Shi X."/>
            <person name="Cao S."/>
            <person name="Wang X."/>
            <person name="Huang S."/>
            <person name="Wang Y."/>
            <person name="Liu Z."/>
            <person name="Liu W."/>
            <person name="Leng X."/>
            <person name="Peng Y."/>
            <person name="Wang N."/>
            <person name="Wang Y."/>
            <person name="Ma Z."/>
            <person name="Xu X."/>
            <person name="Zhang F."/>
            <person name="Xue H."/>
            <person name="Zhong H."/>
            <person name="Wang Y."/>
            <person name="Zhang K."/>
            <person name="Velt A."/>
            <person name="Avia K."/>
            <person name="Holtgrawe D."/>
            <person name="Grimplet J."/>
            <person name="Matus J.T."/>
            <person name="Ware D."/>
            <person name="Wu X."/>
            <person name="Wang H."/>
            <person name="Liu C."/>
            <person name="Fang Y."/>
            <person name="Rustenholz C."/>
            <person name="Cheng Z."/>
            <person name="Xiao H."/>
            <person name="Zhou Y."/>
        </authorList>
    </citation>
    <scope>NUCLEOTIDE SEQUENCE [LARGE SCALE GENOMIC DNA]</scope>
    <source>
        <strain evidence="2">cv. Pinot noir / PN40024</strain>
        <tissue evidence="1">Leaf</tissue>
    </source>
</reference>
<name>A0ABY9CT39_VITVI</name>
<organism evidence="1 2">
    <name type="scientific">Vitis vinifera</name>
    <name type="common">Grape</name>
    <dbReference type="NCBI Taxonomy" id="29760"/>
    <lineage>
        <taxon>Eukaryota</taxon>
        <taxon>Viridiplantae</taxon>
        <taxon>Streptophyta</taxon>
        <taxon>Embryophyta</taxon>
        <taxon>Tracheophyta</taxon>
        <taxon>Spermatophyta</taxon>
        <taxon>Magnoliopsida</taxon>
        <taxon>eudicotyledons</taxon>
        <taxon>Gunneridae</taxon>
        <taxon>Pentapetalae</taxon>
        <taxon>rosids</taxon>
        <taxon>Vitales</taxon>
        <taxon>Vitaceae</taxon>
        <taxon>Viteae</taxon>
        <taxon>Vitis</taxon>
    </lineage>
</organism>
<protein>
    <submittedName>
        <fullName evidence="1">Uncharacterized protein</fullName>
    </submittedName>
</protein>
<proteinExistence type="predicted"/>
<sequence length="104" mass="11741">MVALPRAMAAVWWQQQRGPGEMAAAARRGGSGSVVLERWQRRRGVVATAGETGKRLAGAMRAARRCGEGQQACLDSMRAEERSWESLWSRVWRLERERGDEEDR</sequence>
<evidence type="ECO:0000313" key="1">
    <source>
        <dbReference type="EMBL" id="WJZ98250.1"/>
    </source>
</evidence>
<gene>
    <name evidence="1" type="ORF">VitviT2T_016789</name>
</gene>
<dbReference type="EMBL" id="CP126658">
    <property type="protein sequence ID" value="WJZ98250.1"/>
    <property type="molecule type" value="Genomic_DNA"/>
</dbReference>
<evidence type="ECO:0000313" key="2">
    <source>
        <dbReference type="Proteomes" id="UP001227230"/>
    </source>
</evidence>
<dbReference type="Proteomes" id="UP001227230">
    <property type="component" value="Chromosome 11"/>
</dbReference>
<accession>A0ABY9CT39</accession>